<dbReference type="Proteomes" id="UP000518904">
    <property type="component" value="Unassembled WGS sequence"/>
</dbReference>
<accession>A0A7Y0SP10</accession>
<keyword evidence="1" id="KW-0732">Signal</keyword>
<dbReference type="EMBL" id="JABCLB010002582">
    <property type="protein sequence ID" value="NMU87031.1"/>
    <property type="molecule type" value="Genomic_DNA"/>
</dbReference>
<dbReference type="AlphaFoldDB" id="A0A7Y0SP10"/>
<feature type="signal peptide" evidence="1">
    <location>
        <begin position="1"/>
        <end position="22"/>
    </location>
</feature>
<proteinExistence type="predicted"/>
<feature type="non-terminal residue" evidence="2">
    <location>
        <position position="42"/>
    </location>
</feature>
<evidence type="ECO:0000313" key="2">
    <source>
        <dbReference type="EMBL" id="NMU87031.1"/>
    </source>
</evidence>
<name>A0A7Y0SP10_VIBPH</name>
<organism evidence="2 3">
    <name type="scientific">Vibrio parahaemolyticus</name>
    <dbReference type="NCBI Taxonomy" id="670"/>
    <lineage>
        <taxon>Bacteria</taxon>
        <taxon>Pseudomonadati</taxon>
        <taxon>Pseudomonadota</taxon>
        <taxon>Gammaproteobacteria</taxon>
        <taxon>Vibrionales</taxon>
        <taxon>Vibrionaceae</taxon>
        <taxon>Vibrio</taxon>
    </lineage>
</organism>
<feature type="chain" id="PRO_5031374399" evidence="1">
    <location>
        <begin position="23"/>
        <end position="42"/>
    </location>
</feature>
<reference evidence="2 3" key="1">
    <citation type="submission" date="2020-04" db="EMBL/GenBank/DDBJ databases">
        <title>Whole-genome sequencing of Vibrio spp. from China reveals different genetic environments of blaCTX-M-14 among diverse lineages.</title>
        <authorList>
            <person name="Zheng Z."/>
            <person name="Ye L."/>
            <person name="Chen S."/>
        </authorList>
    </citation>
    <scope>NUCLEOTIDE SEQUENCE [LARGE SCALE GENOMIC DNA]</scope>
    <source>
        <strain evidence="2 3">Vb0551</strain>
    </source>
</reference>
<gene>
    <name evidence="2" type="ORF">HKB16_29720</name>
</gene>
<protein>
    <submittedName>
        <fullName evidence="2">Tungsten ABC transporter substrate-binding protein</fullName>
    </submittedName>
</protein>
<evidence type="ECO:0000256" key="1">
    <source>
        <dbReference type="SAM" id="SignalP"/>
    </source>
</evidence>
<comment type="caution">
    <text evidence="2">The sequence shown here is derived from an EMBL/GenBank/DDBJ whole genome shotgun (WGS) entry which is preliminary data.</text>
</comment>
<sequence length="42" mass="4439">MKKIALTLAAPSITLVSYSAFSAQDGEHVRLATTTSTYHSGL</sequence>
<evidence type="ECO:0000313" key="3">
    <source>
        <dbReference type="Proteomes" id="UP000518904"/>
    </source>
</evidence>